<dbReference type="GO" id="GO:0016308">
    <property type="term" value="F:1-phosphatidylinositol-4-phosphate 5-kinase activity"/>
    <property type="evidence" value="ECO:0007669"/>
    <property type="project" value="TreeGrafter"/>
</dbReference>
<dbReference type="Gene3D" id="3.30.800.10">
    <property type="entry name" value="Phosphatidylinositol Phosphate Kinase II Beta"/>
    <property type="match status" value="1"/>
</dbReference>
<feature type="region of interest" description="Disordered" evidence="2">
    <location>
        <begin position="1106"/>
        <end position="1204"/>
    </location>
</feature>
<protein>
    <submittedName>
        <fullName evidence="4">Phosphatidylinositol-4-phosphate 5-kinase type-1 gamma</fullName>
    </submittedName>
</protein>
<keyword evidence="1" id="KW-0547">Nucleotide-binding</keyword>
<evidence type="ECO:0000313" key="4">
    <source>
        <dbReference type="EMBL" id="GAA56497.1"/>
    </source>
</evidence>
<sequence length="1636" mass="184232">DCRSRVKLIHLVSIHVPSTTYGRRYSSVIKARISYLLKGPWSGRNRGILTAPILGSISAFVFPSGNVAARCRNDIAAERDQTEMTSDSRAARNTLLSLGQPDSIPALVPLSVGVAARHRKDVTAERSYTNSKSKGNLPMKLSSNSRNSTHNPTLEGFPYHLKLSAVTQAVCSAFWLTMIFDEETLCEQILDSSGIRETRCALFHLRSTKPTSEIQQALQLGIQHHIGSIQKERDRDVLYRDFQTIDTVQFPACGTKTTPAHSLSDFRFKTYAPIAFRNFRTRYKLDIRDFLNSICSRELRELSNPGASGSIFYITQDDEFIIKTVQHREGEFLRALLPSYFMNLWQHPPTLLPKFHGFYCYQTSRKNIRFVVMNNLLPSSVKIHEKYDLKGSTHKRRASAKELAKSSPTLKDLDFIERHPDGIWLEAETYDALMRTIEQDCLVLESLEIMDYSLLLGVHNLDQAKRERVAMKQINNAKTSTPSGGDDVGAPSAKPLPDDSNPNGIQHDTSGLQHRKTSPLRSPGAQHGTASDSFRWARAPPGADGEKIVTISSDLPTGGPSPSSTFERDAARARSTKRLAAYCTAMESIEASAKPVELEKEEMDLIPSGGIPARNSNGDRLLLFLGIIDILQSYRLIKKLEHGFKAIAIDGNVYLLSGVIVLLVLKTFQVICSRMALVLSVSFRIGRLSAWRVFLGSSFEPSGKATPSPELNTFAFQLRPLCDDKVAATRSPLTMLMFKSRQGQGCVPSFHVKNLQIEKYGQIRTISTVKAKFLLYSCETLSEVTVHKRDWNQTLVPAPRSSPYTENTDRIFYTFYLHLLYVTSDWAAVKVVTYTFDLLKPPKEEVASSNQKMESYYNRKHIAKCRYFDIGQSVLANDCHGNRVSWRQGKITRRIENVIYDVHMGSSCKSVERSLFANHPEIECVASEHFDRKPGHEQRKDDRYLGCGAATRSACVSTITKDDTQKTARQKTYTTQLQRGVNRRTSSKPMKQASSKRAAPPGRLPTIRSSDVLADYSNYNQEFRRCVIKSRFNETIPFSQINANQPIGEESLNAGTPLVPYEVHSHRHNFEWTMVQMGSSSIHSRLPGVTRPAPQLRIGHYEADTVSHPTSEFDDSTGGPMGPNRHGQQEYGELSTARRHGSSCELNLRSGTVQYPSLPPNTYRGSTGRRNSSNRLTAYQRNARSHTQLNQCSRTRTQKPGHIPTHVLNELIPDLDRSASHLSVASILTTSSESDGSDRQHASRSSVHSHLGEPTLVTGRCIVTPEHPRVVYISDPDSKLSVDVTPKKPPIPCNNHRTHTTGSPNQELRQVVNGVPKTESQNRYAKRTEMARRNPPKMVFDSLPTSLIKRRLPVDRSLSVQGNELPAMPASKSYSGLTGSDSLEYFMQDAVLRFREAAYDPYGSFIIRPLKLFYLTVVLTPVPGAEKGLAEKEHNGFIANKRVRKKNVDIEANSSEFIYMTFTVTVMMLNAVSVTAHRRKACKYRLELTRGESREYEENGHGKVVRLGMAVSYHHCTDLLRFLDSPVLSNVPLGHSNYCMRIFDFICYCARNPEPQIWIRNFCRANFSGIRIFFDPFRLRPAIVEQLYRTIVQKVRKADEMLVPRKPARSRMGSRLPKRLRCLSEKRSHVFFQKVD</sequence>
<dbReference type="Proteomes" id="UP000008909">
    <property type="component" value="Unassembled WGS sequence"/>
</dbReference>
<keyword evidence="1" id="KW-0067">ATP-binding</keyword>
<dbReference type="GO" id="GO:0005886">
    <property type="term" value="C:plasma membrane"/>
    <property type="evidence" value="ECO:0007669"/>
    <property type="project" value="TreeGrafter"/>
</dbReference>
<feature type="compositionally biased region" description="Polar residues" evidence="2">
    <location>
        <begin position="970"/>
        <end position="980"/>
    </location>
</feature>
<proteinExistence type="predicted"/>
<organism evidence="4 5">
    <name type="scientific">Clonorchis sinensis</name>
    <name type="common">Chinese liver fluke</name>
    <dbReference type="NCBI Taxonomy" id="79923"/>
    <lineage>
        <taxon>Eukaryota</taxon>
        <taxon>Metazoa</taxon>
        <taxon>Spiralia</taxon>
        <taxon>Lophotrochozoa</taxon>
        <taxon>Platyhelminthes</taxon>
        <taxon>Trematoda</taxon>
        <taxon>Digenea</taxon>
        <taxon>Opisthorchiida</taxon>
        <taxon>Opisthorchiata</taxon>
        <taxon>Opisthorchiidae</taxon>
        <taxon>Clonorchis</taxon>
    </lineage>
</organism>
<feature type="region of interest" description="Disordered" evidence="2">
    <location>
        <begin position="123"/>
        <end position="149"/>
    </location>
</feature>
<dbReference type="Gene3D" id="3.30.810.10">
    <property type="entry name" value="2-Layer Sandwich"/>
    <property type="match status" value="2"/>
</dbReference>
<feature type="non-terminal residue" evidence="4">
    <location>
        <position position="1"/>
    </location>
</feature>
<dbReference type="InterPro" id="IPR002498">
    <property type="entry name" value="PInositol-4-P-4/5-kinase_core"/>
</dbReference>
<dbReference type="PANTHER" id="PTHR23086">
    <property type="entry name" value="PHOSPHATIDYLINOSITOL-4-PHOSPHATE 5-KINASE"/>
    <property type="match status" value="1"/>
</dbReference>
<dbReference type="InterPro" id="IPR027484">
    <property type="entry name" value="PInositol-4-P-5-kinase_N"/>
</dbReference>
<feature type="domain" description="PIPK" evidence="3">
    <location>
        <begin position="206"/>
        <end position="676"/>
    </location>
</feature>
<dbReference type="PROSITE" id="PS51455">
    <property type="entry name" value="PIPK"/>
    <property type="match status" value="1"/>
</dbReference>
<evidence type="ECO:0000256" key="1">
    <source>
        <dbReference type="PROSITE-ProRule" id="PRU00781"/>
    </source>
</evidence>
<evidence type="ECO:0000256" key="2">
    <source>
        <dbReference type="SAM" id="MobiDB-lite"/>
    </source>
</evidence>
<reference evidence="4" key="1">
    <citation type="journal article" date="2011" name="Genome Biol.">
        <title>The draft genome of the carcinogenic human liver fluke Clonorchis sinensis.</title>
        <authorList>
            <person name="Wang X."/>
            <person name="Chen W."/>
            <person name="Huang Y."/>
            <person name="Sun J."/>
            <person name="Men J."/>
            <person name="Liu H."/>
            <person name="Luo F."/>
            <person name="Guo L."/>
            <person name="Lv X."/>
            <person name="Deng C."/>
            <person name="Zhou C."/>
            <person name="Fan Y."/>
            <person name="Li X."/>
            <person name="Huang L."/>
            <person name="Hu Y."/>
            <person name="Liang C."/>
            <person name="Hu X."/>
            <person name="Xu J."/>
            <person name="Yu X."/>
        </authorList>
    </citation>
    <scope>NUCLEOTIDE SEQUENCE [LARGE SCALE GENOMIC DNA]</scope>
    <source>
        <strain evidence="4">Henan</strain>
    </source>
</reference>
<dbReference type="PANTHER" id="PTHR23086:SF101">
    <property type="entry name" value="LP03320P-RELATED"/>
    <property type="match status" value="1"/>
</dbReference>
<dbReference type="EMBL" id="DF144275">
    <property type="protein sequence ID" value="GAA56497.1"/>
    <property type="molecule type" value="Genomic_DNA"/>
</dbReference>
<dbReference type="GO" id="GO:0005524">
    <property type="term" value="F:ATP binding"/>
    <property type="evidence" value="ECO:0007669"/>
    <property type="project" value="UniProtKB-UniRule"/>
</dbReference>
<gene>
    <name evidence="4" type="ORF">CLF_111007</name>
</gene>
<feature type="region of interest" description="Disordered" evidence="2">
    <location>
        <begin position="1229"/>
        <end position="1251"/>
    </location>
</feature>
<feature type="compositionally biased region" description="Polar residues" evidence="2">
    <location>
        <begin position="500"/>
        <end position="512"/>
    </location>
</feature>
<evidence type="ECO:0000259" key="3">
    <source>
        <dbReference type="PROSITE" id="PS51455"/>
    </source>
</evidence>
<feature type="compositionally biased region" description="Polar residues" evidence="2">
    <location>
        <begin position="550"/>
        <end position="565"/>
    </location>
</feature>
<reference key="2">
    <citation type="submission" date="2011-10" db="EMBL/GenBank/DDBJ databases">
        <title>The genome and transcriptome sequence of Clonorchis sinensis provide insights into the carcinogenic liver fluke.</title>
        <authorList>
            <person name="Wang X."/>
            <person name="Huang Y."/>
            <person name="Chen W."/>
            <person name="Liu H."/>
            <person name="Guo L."/>
            <person name="Chen Y."/>
            <person name="Luo F."/>
            <person name="Zhou W."/>
            <person name="Sun J."/>
            <person name="Mao Q."/>
            <person name="Liang P."/>
            <person name="Zhou C."/>
            <person name="Tian Y."/>
            <person name="Men J."/>
            <person name="Lv X."/>
            <person name="Huang L."/>
            <person name="Zhou J."/>
            <person name="Hu Y."/>
            <person name="Li R."/>
            <person name="Zhang F."/>
            <person name="Lei H."/>
            <person name="Li X."/>
            <person name="Hu X."/>
            <person name="Liang C."/>
            <person name="Xu J."/>
            <person name="Wu Z."/>
            <person name="Yu X."/>
        </authorList>
    </citation>
    <scope>NUCLEOTIDE SEQUENCE</scope>
    <source>
        <strain>Henan</strain>
    </source>
</reference>
<name>G7YU67_CLOSI</name>
<feature type="region of interest" description="Disordered" evidence="2">
    <location>
        <begin position="475"/>
        <end position="570"/>
    </location>
</feature>
<evidence type="ECO:0000313" key="5">
    <source>
        <dbReference type="Proteomes" id="UP000008909"/>
    </source>
</evidence>
<keyword evidence="5" id="KW-1185">Reference proteome</keyword>
<feature type="compositionally biased region" description="Low complexity" evidence="2">
    <location>
        <begin position="1164"/>
        <end position="1175"/>
    </location>
</feature>
<keyword evidence="1" id="KW-0808">Transferase</keyword>
<keyword evidence="1 4" id="KW-0418">Kinase</keyword>
<dbReference type="SMART" id="SM00330">
    <property type="entry name" value="PIPKc"/>
    <property type="match status" value="1"/>
</dbReference>
<feature type="compositionally biased region" description="Polar residues" evidence="2">
    <location>
        <begin position="1176"/>
        <end position="1195"/>
    </location>
</feature>
<dbReference type="CDD" id="cd17301">
    <property type="entry name" value="PIPKc_PIP5KI"/>
    <property type="match status" value="1"/>
</dbReference>
<feature type="region of interest" description="Disordered" evidence="2">
    <location>
        <begin position="1281"/>
        <end position="1304"/>
    </location>
</feature>
<feature type="region of interest" description="Disordered" evidence="2">
    <location>
        <begin position="960"/>
        <end position="1006"/>
    </location>
</feature>
<dbReference type="InterPro" id="IPR027483">
    <property type="entry name" value="PInositol-4-P-4/5-kinase_C_sf"/>
</dbReference>
<dbReference type="GO" id="GO:0046854">
    <property type="term" value="P:phosphatidylinositol phosphate biosynthetic process"/>
    <property type="evidence" value="ECO:0007669"/>
    <property type="project" value="TreeGrafter"/>
</dbReference>
<accession>G7YU67</accession>
<dbReference type="SUPFAM" id="SSF56104">
    <property type="entry name" value="SAICAR synthase-like"/>
    <property type="match status" value="1"/>
</dbReference>
<dbReference type="InterPro" id="IPR023610">
    <property type="entry name" value="PInositol-4/5-P-5/4-kinase"/>
</dbReference>
<dbReference type="Pfam" id="PF01504">
    <property type="entry name" value="PIP5K"/>
    <property type="match status" value="1"/>
</dbReference>